<dbReference type="Proteomes" id="UP001148786">
    <property type="component" value="Unassembled WGS sequence"/>
</dbReference>
<protein>
    <submittedName>
        <fullName evidence="1">Uncharacterized protein</fullName>
    </submittedName>
</protein>
<organism evidence="1 2">
    <name type="scientific">Agrocybe chaxingu</name>
    <dbReference type="NCBI Taxonomy" id="84603"/>
    <lineage>
        <taxon>Eukaryota</taxon>
        <taxon>Fungi</taxon>
        <taxon>Dikarya</taxon>
        <taxon>Basidiomycota</taxon>
        <taxon>Agaricomycotina</taxon>
        <taxon>Agaricomycetes</taxon>
        <taxon>Agaricomycetidae</taxon>
        <taxon>Agaricales</taxon>
        <taxon>Agaricineae</taxon>
        <taxon>Strophariaceae</taxon>
        <taxon>Agrocybe</taxon>
    </lineage>
</organism>
<dbReference type="AlphaFoldDB" id="A0A9W8MQI6"/>
<comment type="caution">
    <text evidence="1">The sequence shown here is derived from an EMBL/GenBank/DDBJ whole genome shotgun (WGS) entry which is preliminary data.</text>
</comment>
<keyword evidence="2" id="KW-1185">Reference proteome</keyword>
<name>A0A9W8MQI6_9AGAR</name>
<gene>
    <name evidence="1" type="ORF">NLJ89_g12130</name>
</gene>
<reference evidence="1" key="1">
    <citation type="submission" date="2022-07" db="EMBL/GenBank/DDBJ databases">
        <title>Genome Sequence of Agrocybe chaxingu.</title>
        <authorList>
            <person name="Buettner E."/>
        </authorList>
    </citation>
    <scope>NUCLEOTIDE SEQUENCE</scope>
    <source>
        <strain evidence="1">MP-N11</strain>
    </source>
</reference>
<proteinExistence type="predicted"/>
<evidence type="ECO:0000313" key="2">
    <source>
        <dbReference type="Proteomes" id="UP001148786"/>
    </source>
</evidence>
<evidence type="ECO:0000313" key="1">
    <source>
        <dbReference type="EMBL" id="KAJ3482597.1"/>
    </source>
</evidence>
<accession>A0A9W8MQI6</accession>
<sequence length="244" mass="26628">MLPSRPVQLTPAVMSNAPLSGGPSSCTCSDAAQCQPWSPPLVPPLPTYHWACAASHLKDPTQQETQFPGTFLLKLGHRWRWRFKVHPASPLLPLPGPVPVQLVSSFESLDDDIKVMIQTLRQASNWLMDAMHYNLLVLEDTHTTLFTDAMANFVVTVCSLSFSSLQTGDSYYNTTIIMVVHAETSSHAEETVQFSLPPIPASQPASEPAPMEVISQVMDELAQTKVLLTSPPHISASKKGKGVD</sequence>
<dbReference type="EMBL" id="JANKHO010003560">
    <property type="protein sequence ID" value="KAJ3482597.1"/>
    <property type="molecule type" value="Genomic_DNA"/>
</dbReference>